<feature type="binding site" evidence="14">
    <location>
        <position position="168"/>
    </location>
    <ligand>
        <name>[2Fe-2S] cluster</name>
        <dbReference type="ChEBI" id="CHEBI:190135"/>
        <label>2</label>
    </ligand>
</feature>
<dbReference type="GO" id="GO:0005506">
    <property type="term" value="F:iron ion binding"/>
    <property type="evidence" value="ECO:0007669"/>
    <property type="project" value="InterPro"/>
</dbReference>
<feature type="binding site" evidence="13">
    <location>
        <position position="1074"/>
    </location>
    <ligand>
        <name>substrate</name>
    </ligand>
</feature>
<dbReference type="SUPFAM" id="SSF54292">
    <property type="entry name" value="2Fe-2S ferredoxin-like"/>
    <property type="match status" value="1"/>
</dbReference>
<dbReference type="Pfam" id="PF20256">
    <property type="entry name" value="MoCoBD_2"/>
    <property type="match status" value="1"/>
</dbReference>
<feature type="binding site" evidence="14">
    <location>
        <position position="65"/>
    </location>
    <ligand>
        <name>[2Fe-2S] cluster</name>
        <dbReference type="ChEBI" id="CHEBI:190135"/>
        <label>1</label>
    </ligand>
</feature>
<feature type="binding site" evidence="14">
    <location>
        <position position="130"/>
    </location>
    <ligand>
        <name>[2Fe-2S] cluster</name>
        <dbReference type="ChEBI" id="CHEBI:190135"/>
        <label>2</label>
    </ligand>
</feature>
<dbReference type="Pfam" id="PF03450">
    <property type="entry name" value="CO_deh_flav_C"/>
    <property type="match status" value="1"/>
</dbReference>
<dbReference type="InterPro" id="IPR037165">
    <property type="entry name" value="AldOxase/xan_DH_Mopterin-bd_sf"/>
</dbReference>
<keyword evidence="6 14" id="KW-0479">Metal-binding</keyword>
<dbReference type="Gene3D" id="3.90.1170.50">
    <property type="entry name" value="Aldehyde oxidase/xanthine dehydrogenase, a/b hammerhead"/>
    <property type="match status" value="1"/>
</dbReference>
<dbReference type="RefSeq" id="XP_024357701.1">
    <property type="nucleotide sequence ID" value="XM_024501933.2"/>
</dbReference>
<dbReference type="PANTHER" id="PTHR45444">
    <property type="entry name" value="XANTHINE DEHYDROGENASE"/>
    <property type="match status" value="1"/>
</dbReference>
<feature type="binding site" evidence="13">
    <location>
        <position position="420"/>
    </location>
    <ligand>
        <name>FAD</name>
        <dbReference type="ChEBI" id="CHEBI:57692"/>
    </ligand>
</feature>
<proteinExistence type="inferred from homology"/>
<dbReference type="InterPro" id="IPR001041">
    <property type="entry name" value="2Fe-2S_ferredoxin-type"/>
</dbReference>
<evidence type="ECO:0000256" key="7">
    <source>
        <dbReference type="ARBA" id="ARBA00022827"/>
    </source>
</evidence>
<dbReference type="Pfam" id="PF00111">
    <property type="entry name" value="Fer2"/>
    <property type="match status" value="1"/>
</dbReference>
<evidence type="ECO:0000313" key="19">
    <source>
        <dbReference type="EnsemblPlants" id="Pp3c20_16340V3.1"/>
    </source>
</evidence>
<dbReference type="Gene3D" id="1.10.150.120">
    <property type="entry name" value="[2Fe-2S]-binding domain"/>
    <property type="match status" value="1"/>
</dbReference>
<evidence type="ECO:0000256" key="6">
    <source>
        <dbReference type="ARBA" id="ARBA00022723"/>
    </source>
</evidence>
<feature type="active site" description="Proton acceptor" evidence="12">
    <location>
        <position position="1332"/>
    </location>
</feature>
<keyword evidence="7 13" id="KW-0274">FAD</keyword>
<evidence type="ECO:0000256" key="5">
    <source>
        <dbReference type="ARBA" id="ARBA00022714"/>
    </source>
</evidence>
<feature type="domain" description="2Fe-2S ferredoxin-type" evidence="16">
    <location>
        <begin position="22"/>
        <end position="108"/>
    </location>
</feature>
<feature type="domain" description="FAD-binding PCMH-type" evidence="17">
    <location>
        <begin position="289"/>
        <end position="474"/>
    </location>
</feature>
<evidence type="ECO:0000313" key="20">
    <source>
        <dbReference type="Proteomes" id="UP000006727"/>
    </source>
</evidence>
<dbReference type="Gene3D" id="3.30.390.50">
    <property type="entry name" value="CO dehydrogenase flavoprotein, C-terminal domain"/>
    <property type="match status" value="1"/>
</dbReference>
<comment type="cofactor">
    <cofactor evidence="14">
        <name>[2Fe-2S] cluster</name>
        <dbReference type="ChEBI" id="CHEBI:190135"/>
    </cofactor>
    <text evidence="14">Binds 2 [2Fe-2S] clusters.</text>
</comment>
<dbReference type="EnsemblPlants" id="Pp3c20_16340V3.2">
    <property type="protein sequence ID" value="Pp3c20_16340V3.2"/>
    <property type="gene ID" value="Pp3c20_16340"/>
</dbReference>
<feature type="binding site" evidence="14">
    <location>
        <position position="90"/>
    </location>
    <ligand>
        <name>[2Fe-2S] cluster</name>
        <dbReference type="ChEBI" id="CHEBI:190135"/>
        <label>1</label>
    </ligand>
</feature>
<dbReference type="InterPro" id="IPR036884">
    <property type="entry name" value="2Fe-2S-bd_dom_sf"/>
</dbReference>
<keyword evidence="8" id="KW-0560">Oxidoreductase</keyword>
<dbReference type="EnsemblPlants" id="Pp3c20_16340V3.4">
    <property type="protein sequence ID" value="Pp3c20_16340V3.4"/>
    <property type="gene ID" value="Pp3c20_16340"/>
</dbReference>
<dbReference type="InterPro" id="IPR016208">
    <property type="entry name" value="Ald_Oxase/xanthine_DH-like"/>
</dbReference>
<reference evidence="18 20" key="2">
    <citation type="journal article" date="2018" name="Plant J.">
        <title>The Physcomitrella patens chromosome-scale assembly reveals moss genome structure and evolution.</title>
        <authorList>
            <person name="Lang D."/>
            <person name="Ullrich K.K."/>
            <person name="Murat F."/>
            <person name="Fuchs J."/>
            <person name="Jenkins J."/>
            <person name="Haas F.B."/>
            <person name="Piednoel M."/>
            <person name="Gundlach H."/>
            <person name="Van Bel M."/>
            <person name="Meyberg R."/>
            <person name="Vives C."/>
            <person name="Morata J."/>
            <person name="Symeonidi A."/>
            <person name="Hiss M."/>
            <person name="Muchero W."/>
            <person name="Kamisugi Y."/>
            <person name="Saleh O."/>
            <person name="Blanc G."/>
            <person name="Decker E.L."/>
            <person name="van Gessel N."/>
            <person name="Grimwood J."/>
            <person name="Hayes R.D."/>
            <person name="Graham S.W."/>
            <person name="Gunter L.E."/>
            <person name="McDaniel S.F."/>
            <person name="Hoernstein S.N.W."/>
            <person name="Larsson A."/>
            <person name="Li F.W."/>
            <person name="Perroud P.F."/>
            <person name="Phillips J."/>
            <person name="Ranjan P."/>
            <person name="Rokshar D.S."/>
            <person name="Rothfels C.J."/>
            <person name="Schneider L."/>
            <person name="Shu S."/>
            <person name="Stevenson D.W."/>
            <person name="Thummler F."/>
            <person name="Tillich M."/>
            <person name="Villarreal Aguilar J.C."/>
            <person name="Widiez T."/>
            <person name="Wong G.K."/>
            <person name="Wymore A."/>
            <person name="Zhang Y."/>
            <person name="Zimmer A.D."/>
            <person name="Quatrano R.S."/>
            <person name="Mayer K.F.X."/>
            <person name="Goodstein D."/>
            <person name="Casacuberta J.M."/>
            <person name="Vandepoele K."/>
            <person name="Reski R."/>
            <person name="Cuming A.C."/>
            <person name="Tuskan G.A."/>
            <person name="Maumus F."/>
            <person name="Salse J."/>
            <person name="Schmutz J."/>
            <person name="Rensing S.A."/>
        </authorList>
    </citation>
    <scope>NUCLEOTIDE SEQUENCE [LARGE SCALE GENOMIC DNA]</scope>
    <source>
        <strain evidence="19 20">cv. Gransden 2004</strain>
    </source>
</reference>
<dbReference type="InterPro" id="IPR016169">
    <property type="entry name" value="FAD-bd_PCMH_sub2"/>
</dbReference>
<keyword evidence="5 14" id="KW-0001">2Fe-2S</keyword>
<evidence type="ECO:0000256" key="10">
    <source>
        <dbReference type="ARBA" id="ARBA00023014"/>
    </source>
</evidence>
<dbReference type="GO" id="GO:0016491">
    <property type="term" value="F:oxidoreductase activity"/>
    <property type="evidence" value="ECO:0000318"/>
    <property type="project" value="GO_Central"/>
</dbReference>
<feature type="binding site" evidence="13">
    <location>
        <position position="866"/>
    </location>
    <ligand>
        <name>substrate</name>
    </ligand>
</feature>
<dbReference type="Gene3D" id="3.30.365.10">
    <property type="entry name" value="Aldehyde oxidase/xanthine dehydrogenase, molybdopterin binding domain"/>
    <property type="match status" value="4"/>
</dbReference>
<dbReference type="SUPFAM" id="SSF55447">
    <property type="entry name" value="CO dehydrogenase flavoprotein C-terminal domain-like"/>
    <property type="match status" value="1"/>
</dbReference>
<dbReference type="OMA" id="PHPTQER"/>
<dbReference type="Gramene" id="Pp3c20_16340V3.4">
    <property type="protein sequence ID" value="Pp3c20_16340V3.4"/>
    <property type="gene ID" value="Pp3c20_16340"/>
</dbReference>
<feature type="binding site" evidence="13">
    <location>
        <position position="464"/>
    </location>
    <ligand>
        <name>FAD</name>
        <dbReference type="ChEBI" id="CHEBI:57692"/>
    </ligand>
</feature>
<dbReference type="RefSeq" id="XP_073385686.1">
    <property type="nucleotide sequence ID" value="XM_073529585.1"/>
</dbReference>
<feature type="binding site" evidence="14">
    <location>
        <position position="166"/>
    </location>
    <ligand>
        <name>[2Fe-2S] cluster</name>
        <dbReference type="ChEBI" id="CHEBI:190135"/>
        <label>2</label>
    </ligand>
</feature>
<dbReference type="InterPro" id="IPR006058">
    <property type="entry name" value="2Fe2S_fd_BS"/>
</dbReference>
<feature type="binding site" evidence="13">
    <location>
        <position position="978"/>
    </location>
    <ligand>
        <name>substrate</name>
    </ligand>
</feature>
<dbReference type="PIRSF" id="PIRSF000127">
    <property type="entry name" value="Xanthine_DH"/>
    <property type="match status" value="1"/>
</dbReference>
<evidence type="ECO:0000256" key="12">
    <source>
        <dbReference type="PIRSR" id="PIRSR000127-1"/>
    </source>
</evidence>
<feature type="binding site" evidence="14">
    <location>
        <position position="60"/>
    </location>
    <ligand>
        <name>[2Fe-2S] cluster</name>
        <dbReference type="ChEBI" id="CHEBI:190135"/>
        <label>1</label>
    </ligand>
</feature>
<dbReference type="InterPro" id="IPR005107">
    <property type="entry name" value="CO_DH_flav_C"/>
</dbReference>
<dbReference type="SMART" id="SM01008">
    <property type="entry name" value="Ald_Xan_dh_C"/>
    <property type="match status" value="1"/>
</dbReference>
<dbReference type="FunCoup" id="A0A2K1IVG5">
    <property type="interactions" value="2521"/>
</dbReference>
<evidence type="ECO:0008006" key="21">
    <source>
        <dbReference type="Google" id="ProtNLM"/>
    </source>
</evidence>
<dbReference type="Gramene" id="Pp3c20_16340V3.1">
    <property type="protein sequence ID" value="Pp3c20_16340V3.1"/>
    <property type="gene ID" value="Pp3c20_16340"/>
</dbReference>
<dbReference type="InterPro" id="IPR036318">
    <property type="entry name" value="FAD-bd_PCMH-like_sf"/>
</dbReference>
<comment type="similarity">
    <text evidence="2">Belongs to the xanthine dehydrogenase family.</text>
</comment>
<dbReference type="FunFam" id="3.30.465.10:FF:000004">
    <property type="entry name" value="Xanthine dehydrogenase/oxidase"/>
    <property type="match status" value="1"/>
</dbReference>
<keyword evidence="3 14" id="KW-0500">Molybdenum</keyword>
<dbReference type="KEGG" id="ppp:112273311"/>
<dbReference type="EMBL" id="ABEU02000020">
    <property type="protein sequence ID" value="PNR33258.1"/>
    <property type="molecule type" value="Genomic_DNA"/>
</dbReference>
<feature type="binding site" evidence="13">
    <location>
        <position position="944"/>
    </location>
    <ligand>
        <name>substrate</name>
    </ligand>
</feature>
<feature type="binding site" evidence="13">
    <location>
        <begin position="407"/>
        <end position="411"/>
    </location>
    <ligand>
        <name>FAD</name>
        <dbReference type="ChEBI" id="CHEBI:57692"/>
    </ligand>
</feature>
<comment type="cofactor">
    <cofactor evidence="1 13">
        <name>FAD</name>
        <dbReference type="ChEBI" id="CHEBI:57692"/>
    </cofactor>
</comment>
<dbReference type="Pfam" id="PF01315">
    <property type="entry name" value="Ald_Xan_dh_C"/>
    <property type="match status" value="1"/>
</dbReference>
<feature type="binding site" evidence="13">
    <location>
        <position position="397"/>
    </location>
    <ligand>
        <name>FAD</name>
        <dbReference type="ChEBI" id="CHEBI:57692"/>
    </ligand>
</feature>
<dbReference type="FunFam" id="3.90.1170.50:FF:000001">
    <property type="entry name" value="Aldehyde oxidase 1"/>
    <property type="match status" value="1"/>
</dbReference>
<dbReference type="InterPro" id="IPR036683">
    <property type="entry name" value="CO_DH_flav_C_dom_sf"/>
</dbReference>
<dbReference type="OrthoDB" id="8300278at2759"/>
<dbReference type="FunFam" id="3.30.365.10:FF:000001">
    <property type="entry name" value="Xanthine dehydrogenase oxidase"/>
    <property type="match status" value="1"/>
</dbReference>
<feature type="compositionally biased region" description="Basic and acidic residues" evidence="15">
    <location>
        <begin position="236"/>
        <end position="250"/>
    </location>
</feature>
<comment type="cofactor">
    <cofactor evidence="14">
        <name>Mo-molybdopterin</name>
        <dbReference type="ChEBI" id="CHEBI:71302"/>
    </cofactor>
    <text evidence="14">Binds 1 Mo-molybdopterin (Mo-MPT) cofactor per subunit.</text>
</comment>
<keyword evidence="10 14" id="KW-0411">Iron-sulfur</keyword>
<protein>
    <recommendedName>
        <fullName evidence="21">Xanthine dehydrogenase</fullName>
    </recommendedName>
</protein>
<evidence type="ECO:0000313" key="18">
    <source>
        <dbReference type="EMBL" id="PNR33258.1"/>
    </source>
</evidence>
<dbReference type="InterPro" id="IPR016166">
    <property type="entry name" value="FAD-bd_PCMH"/>
</dbReference>
<feature type="binding site" evidence="14">
    <location>
        <position position="1143"/>
    </location>
    <ligand>
        <name>Mo-molybdopterin</name>
        <dbReference type="ChEBI" id="CHEBI:71302"/>
    </ligand>
    <ligandPart>
        <name>Mo</name>
        <dbReference type="ChEBI" id="CHEBI:28685"/>
    </ligandPart>
</feature>
<dbReference type="InterPro" id="IPR036010">
    <property type="entry name" value="2Fe-2S_ferredoxin-like_sf"/>
</dbReference>
<feature type="binding site" evidence="14">
    <location>
        <position position="862"/>
    </location>
    <ligand>
        <name>Mo-molybdopterin</name>
        <dbReference type="ChEBI" id="CHEBI:71302"/>
    </ligand>
    <ligandPart>
        <name>Mo</name>
        <dbReference type="ChEBI" id="CHEBI:28685"/>
    </ligandPart>
</feature>
<dbReference type="PROSITE" id="PS00197">
    <property type="entry name" value="2FE2S_FER_1"/>
    <property type="match status" value="1"/>
</dbReference>
<dbReference type="EnsemblPlants" id="Pp3c20_16340V3.3">
    <property type="protein sequence ID" value="Pp3c20_16340V3.3"/>
    <property type="gene ID" value="Pp3c20_16340"/>
</dbReference>
<dbReference type="InterPro" id="IPR002346">
    <property type="entry name" value="Mopterin_DH_FAD-bd"/>
</dbReference>
<evidence type="ECO:0000256" key="2">
    <source>
        <dbReference type="ARBA" id="ARBA00006849"/>
    </source>
</evidence>
<dbReference type="InterPro" id="IPR002888">
    <property type="entry name" value="2Fe-2S-bd"/>
</dbReference>
<reference evidence="18 20" key="1">
    <citation type="journal article" date="2008" name="Science">
        <title>The Physcomitrella genome reveals evolutionary insights into the conquest of land by plants.</title>
        <authorList>
            <person name="Rensing S."/>
            <person name="Lang D."/>
            <person name="Zimmer A."/>
            <person name="Terry A."/>
            <person name="Salamov A."/>
            <person name="Shapiro H."/>
            <person name="Nishiyama T."/>
            <person name="Perroud P.-F."/>
            <person name="Lindquist E."/>
            <person name="Kamisugi Y."/>
            <person name="Tanahashi T."/>
            <person name="Sakakibara K."/>
            <person name="Fujita T."/>
            <person name="Oishi K."/>
            <person name="Shin-I T."/>
            <person name="Kuroki Y."/>
            <person name="Toyoda A."/>
            <person name="Suzuki Y."/>
            <person name="Hashimoto A."/>
            <person name="Yamaguchi K."/>
            <person name="Sugano A."/>
            <person name="Kohara Y."/>
            <person name="Fujiyama A."/>
            <person name="Anterola A."/>
            <person name="Aoki S."/>
            <person name="Ashton N."/>
            <person name="Barbazuk W.B."/>
            <person name="Barker E."/>
            <person name="Bennetzen J."/>
            <person name="Bezanilla M."/>
            <person name="Blankenship R."/>
            <person name="Cho S.H."/>
            <person name="Dutcher S."/>
            <person name="Estelle M."/>
            <person name="Fawcett J.A."/>
            <person name="Gundlach H."/>
            <person name="Hanada K."/>
            <person name="Heyl A."/>
            <person name="Hicks K.A."/>
            <person name="Hugh J."/>
            <person name="Lohr M."/>
            <person name="Mayer K."/>
            <person name="Melkozernov A."/>
            <person name="Murata T."/>
            <person name="Nelson D."/>
            <person name="Pils B."/>
            <person name="Prigge M."/>
            <person name="Reiss B."/>
            <person name="Renner T."/>
            <person name="Rombauts S."/>
            <person name="Rushton P."/>
            <person name="Sanderfoot A."/>
            <person name="Schween G."/>
            <person name="Shiu S.-H."/>
            <person name="Stueber K."/>
            <person name="Theodoulou F.L."/>
            <person name="Tu H."/>
            <person name="Van de Peer Y."/>
            <person name="Verrier P.J."/>
            <person name="Waters E."/>
            <person name="Wood A."/>
            <person name="Yang L."/>
            <person name="Cove D."/>
            <person name="Cuming A."/>
            <person name="Hasebe M."/>
            <person name="Lucas S."/>
            <person name="Mishler D.B."/>
            <person name="Reski R."/>
            <person name="Grigoriev I."/>
            <person name="Quatrano R.S."/>
            <person name="Boore J.L."/>
        </authorList>
    </citation>
    <scope>NUCLEOTIDE SEQUENCE [LARGE SCALE GENOMIC DNA]</scope>
    <source>
        <strain evidence="19 20">cv. Gransden 2004</strain>
    </source>
</reference>
<feature type="binding site" evidence="13">
    <location>
        <position position="482"/>
    </location>
    <ligand>
        <name>FAD</name>
        <dbReference type="ChEBI" id="CHEBI:57692"/>
    </ligand>
</feature>
<accession>A0A2K1IVG5</accession>
<dbReference type="Pfam" id="PF02738">
    <property type="entry name" value="MoCoBD_1"/>
    <property type="match status" value="1"/>
</dbReference>
<evidence type="ECO:0000259" key="17">
    <source>
        <dbReference type="PROSITE" id="PS51387"/>
    </source>
</evidence>
<dbReference type="FunFam" id="3.10.20.30:FF:000015">
    <property type="entry name" value="Aldehyde oxidase 1"/>
    <property type="match status" value="1"/>
</dbReference>
<dbReference type="Gramene" id="Pp3c20_16340V3.5">
    <property type="protein sequence ID" value="Pp3c20_16340V3.5"/>
    <property type="gene ID" value="Pp3c20_16340"/>
</dbReference>
<evidence type="ECO:0000256" key="1">
    <source>
        <dbReference type="ARBA" id="ARBA00001974"/>
    </source>
</evidence>
<evidence type="ECO:0000256" key="9">
    <source>
        <dbReference type="ARBA" id="ARBA00023004"/>
    </source>
</evidence>
<keyword evidence="9 14" id="KW-0408">Iron</keyword>
<reference evidence="19" key="3">
    <citation type="submission" date="2020-12" db="UniProtKB">
        <authorList>
            <consortium name="EnsemblPlants"/>
        </authorList>
    </citation>
    <scope>IDENTIFICATION</scope>
</reference>
<feature type="binding site" evidence="14">
    <location>
        <position position="133"/>
    </location>
    <ligand>
        <name>[2Fe-2S] cluster</name>
        <dbReference type="ChEBI" id="CHEBI:190135"/>
        <label>2</label>
    </ligand>
</feature>
<dbReference type="PaxDb" id="3218-PP1S44_126V6.1"/>
<dbReference type="SUPFAM" id="SSF56003">
    <property type="entry name" value="Molybdenum cofactor-binding domain"/>
    <property type="match status" value="1"/>
</dbReference>
<dbReference type="Gramene" id="Pp3c20_16340V3.2">
    <property type="protein sequence ID" value="Pp3c20_16340V3.2"/>
    <property type="gene ID" value="Pp3c20_16340"/>
</dbReference>
<dbReference type="PANTHER" id="PTHR45444:SF3">
    <property type="entry name" value="XANTHINE DEHYDROGENASE"/>
    <property type="match status" value="1"/>
</dbReference>
<dbReference type="GeneID" id="112273311"/>
<evidence type="ECO:0000256" key="15">
    <source>
        <dbReference type="SAM" id="MobiDB-lite"/>
    </source>
</evidence>
<comment type="cofactor">
    <cofactor evidence="11">
        <name>[2Fe-2S] cluster</name>
        <dbReference type="ChEBI" id="CHEBI:190135"/>
    </cofactor>
</comment>
<dbReference type="InterPro" id="IPR012675">
    <property type="entry name" value="Beta-grasp_dom_sf"/>
</dbReference>
<evidence type="ECO:0000256" key="13">
    <source>
        <dbReference type="PIRSR" id="PIRSR000127-2"/>
    </source>
</evidence>
<keyword evidence="20" id="KW-1185">Reference proteome</keyword>
<evidence type="ECO:0000256" key="8">
    <source>
        <dbReference type="ARBA" id="ARBA00023002"/>
    </source>
</evidence>
<dbReference type="SMART" id="SM01092">
    <property type="entry name" value="CO_deh_flav_C"/>
    <property type="match status" value="1"/>
</dbReference>
<evidence type="ECO:0000256" key="4">
    <source>
        <dbReference type="ARBA" id="ARBA00022630"/>
    </source>
</evidence>
<evidence type="ECO:0000259" key="16">
    <source>
        <dbReference type="PROSITE" id="PS51085"/>
    </source>
</evidence>
<dbReference type="GO" id="GO:0051537">
    <property type="term" value="F:2 iron, 2 sulfur cluster binding"/>
    <property type="evidence" value="ECO:0007669"/>
    <property type="project" value="UniProtKB-KW"/>
</dbReference>
<dbReference type="FunFam" id="3.30.365.10:FF:000004">
    <property type="entry name" value="Xanthine dehydrogenase oxidase"/>
    <property type="match status" value="1"/>
</dbReference>
<dbReference type="EnsemblPlants" id="Pp3c20_16340V3.1">
    <property type="protein sequence ID" value="Pp3c20_16340V3.1"/>
    <property type="gene ID" value="Pp3c20_16340"/>
</dbReference>
<feature type="region of interest" description="Disordered" evidence="15">
    <location>
        <begin position="223"/>
        <end position="258"/>
    </location>
</feature>
<dbReference type="PROSITE" id="PS51085">
    <property type="entry name" value="2FE2S_FER_2"/>
    <property type="match status" value="1"/>
</dbReference>
<dbReference type="Gene3D" id="3.30.465.10">
    <property type="match status" value="1"/>
</dbReference>
<name>A0A2K1IVG5_PHYPA</name>
<dbReference type="GO" id="GO:0071949">
    <property type="term" value="F:FAD binding"/>
    <property type="evidence" value="ECO:0007669"/>
    <property type="project" value="InterPro"/>
</dbReference>
<dbReference type="Pfam" id="PF01799">
    <property type="entry name" value="Fer2_2"/>
    <property type="match status" value="1"/>
</dbReference>
<organism evidence="18">
    <name type="scientific">Physcomitrium patens</name>
    <name type="common">Spreading-leaved earth moss</name>
    <name type="synonym">Physcomitrella patens</name>
    <dbReference type="NCBI Taxonomy" id="3218"/>
    <lineage>
        <taxon>Eukaryota</taxon>
        <taxon>Viridiplantae</taxon>
        <taxon>Streptophyta</taxon>
        <taxon>Embryophyta</taxon>
        <taxon>Bryophyta</taxon>
        <taxon>Bryophytina</taxon>
        <taxon>Bryopsida</taxon>
        <taxon>Funariidae</taxon>
        <taxon>Funariales</taxon>
        <taxon>Funariaceae</taxon>
        <taxon>Physcomitrium</taxon>
    </lineage>
</organism>
<dbReference type="Pfam" id="PF00941">
    <property type="entry name" value="FAD_binding_5"/>
    <property type="match status" value="1"/>
</dbReference>
<dbReference type="InterPro" id="IPR016167">
    <property type="entry name" value="FAD-bd_PCMH_sub1"/>
</dbReference>
<dbReference type="Gene3D" id="3.30.43.10">
    <property type="entry name" value="Uridine Diphospho-n-acetylenolpyruvylglucosamine Reductase, domain 2"/>
    <property type="match status" value="1"/>
</dbReference>
<feature type="binding site" evidence="14">
    <location>
        <position position="976"/>
    </location>
    <ligand>
        <name>Mo-molybdopterin</name>
        <dbReference type="ChEBI" id="CHEBI:71302"/>
    </ligand>
    <ligandPart>
        <name>Mo</name>
        <dbReference type="ChEBI" id="CHEBI:28685"/>
    </ligandPart>
</feature>
<dbReference type="FunFam" id="3.30.43.10:FF:000001">
    <property type="entry name" value="Xanthine dehydrogenase/oxidase"/>
    <property type="match status" value="1"/>
</dbReference>
<dbReference type="SUPFAM" id="SSF54665">
    <property type="entry name" value="CO dehydrogenase molybdoprotein N-domain-like"/>
    <property type="match status" value="1"/>
</dbReference>
<dbReference type="InterPro" id="IPR036856">
    <property type="entry name" value="Ald_Oxase/Xan_DH_a/b_sf"/>
</dbReference>
<dbReference type="STRING" id="3218.A0A2K1IVG5"/>
<dbReference type="SUPFAM" id="SSF56176">
    <property type="entry name" value="FAD-binding/transporter-associated domain-like"/>
    <property type="match status" value="1"/>
</dbReference>
<keyword evidence="4" id="KW-0285">Flavoprotein</keyword>
<evidence type="ECO:0000256" key="3">
    <source>
        <dbReference type="ARBA" id="ARBA00022505"/>
    </source>
</evidence>
<dbReference type="Gramene" id="Pp3c20_16340V3.3">
    <property type="protein sequence ID" value="Pp3c20_16340V3.3"/>
    <property type="gene ID" value="Pp3c20_16340"/>
</dbReference>
<gene>
    <name evidence="19" type="primary">LOC112273311</name>
    <name evidence="18" type="ORF">PHYPA_025201</name>
</gene>
<dbReference type="FunFam" id="3.30.365.10:FF:000003">
    <property type="entry name" value="Aldehyde oxidase 1"/>
    <property type="match status" value="1"/>
</dbReference>
<dbReference type="InterPro" id="IPR008274">
    <property type="entry name" value="AldOxase/xan_DH_MoCoBD1"/>
</dbReference>
<dbReference type="InterPro" id="IPR000674">
    <property type="entry name" value="Ald_Oxase/Xan_DH_a/b"/>
</dbReference>
<feature type="binding site" evidence="14">
    <location>
        <position position="831"/>
    </location>
    <ligand>
        <name>Mo-molybdopterin</name>
        <dbReference type="ChEBI" id="CHEBI:71302"/>
    </ligand>
    <ligandPart>
        <name>Mo</name>
        <dbReference type="ChEBI" id="CHEBI:28685"/>
    </ligandPart>
</feature>
<dbReference type="Gene3D" id="3.10.20.30">
    <property type="match status" value="1"/>
</dbReference>
<dbReference type="Proteomes" id="UP000006727">
    <property type="component" value="Chromosome 20"/>
</dbReference>
<dbReference type="EnsemblPlants" id="Pp3c20_16340V3.5">
    <property type="protein sequence ID" value="Pp3c20_16340V3.5"/>
    <property type="gene ID" value="Pp3c20_16340"/>
</dbReference>
<feature type="binding site" evidence="14">
    <location>
        <position position="68"/>
    </location>
    <ligand>
        <name>[2Fe-2S] cluster</name>
        <dbReference type="ChEBI" id="CHEBI:190135"/>
        <label>1</label>
    </ligand>
</feature>
<dbReference type="SUPFAM" id="SSF47741">
    <property type="entry name" value="CO dehydrogenase ISP C-domain like"/>
    <property type="match status" value="1"/>
</dbReference>
<evidence type="ECO:0000256" key="14">
    <source>
        <dbReference type="PIRSR" id="PIRSR000127-3"/>
    </source>
</evidence>
<dbReference type="PROSITE" id="PS51387">
    <property type="entry name" value="FAD_PCMH"/>
    <property type="match status" value="1"/>
</dbReference>
<evidence type="ECO:0000256" key="11">
    <source>
        <dbReference type="ARBA" id="ARBA00034078"/>
    </source>
</evidence>
<sequence length="1396" mass="152161">MGSLDAPSLGVAVAPVEYAKEEDILLYVNGKRYVLPPNIAHQTLLEYLRGIGLTGTKLGCGEGGCGACTVMLSHYDTSTGSIVNRAINACLAPIYSVEGMHVITVEGIGNRRLGLHPVQEALASAHGSQCGFCTPGFVMSMYSLLRTKKDKPTQAEIEECLAGNLCRCTGYRPILDAFRVFAKSETSLYTNEAIAAAGGVPTNKSTGSEFVCPSTGKPCDCGKTPSKGELGNGAATDHKSLTEEKQERESNGTVLENNTGVKDNVEVPRAEPIFPSKLKERKPQPLVLRGRLGLKWYRPTSLSHLLALKKEYPSAKMVGGNTEVGIEVRFKNLQYPVLIATTHVPELSTIKVIDSGVEIGSSVTLTNIFETFSEIVKTRNEDETSGCKAIIEQLRWFAGAQIRNVSSIGGNIVTASPISDLNPLWIATGTIFTVAGYGASPRQVPAKDFFLGYRKVDLKENEILISVFMPFTRPFEYVKEFKQAHRRDDDIALVNAGIRVSLAESDGAWIVQDSCLAYGGVAAMVAVAKRTQEFLRGKPWSRETLDQALGLLEQEIHMADNAPGGMVQFRRSLISSFFFKFFLFTNYKLEAHANFSHGLPESYRSAVTPYEREPSHGIQVFQTLPNGTAVGLPFQHQSANLQVTGEAEYVDDIAMPPNGLHAALVLSTRPHARIVSIDASEAENQAGFEGFFSAKDLPGANDIGAIVHDEELFATTTVTCVGQVIGIVVADTHENAKDAARKIKIVYEDLPTLLDLDAAVAAQKFHPGSERVLEMGNVDAFFENARGSDDVLAVEGEVRMGGQEHFYLEPNSTLVWTTDAGNEVHLLSSTQAPQKHQRYVAHVLGIPQHKVVCKLKRIGGGFGGKETRSAFIAAAASVPAYLLQRPVRITLDRDTDMAITGQRHAFMGKYKVVFTKEGKILALDVDIYNNGGNSLDLSGSVLERAMFHSDNVYSIKDMRVRGRVCFTNQSSNTAFRGFGGPQGMLIVENWIERIASEVGRRPEEIRELNFQQDGDELHYGQILEASRHRHAWAELKKSCEFEKRLAEVESFNAQHRWKKRGLAMVPTKFGISFTTKFLNQAGALVQVYTDGTVLVTHGGVEMGQGLHTKMAQIAASEFGIPLKDVFVSETATDKVPNSSPTAASASADMYGGAVLDACKQITARMSELSSKNNYSSFAELVTACYLERIDLSAHGFYITPDIGMDWDTGKGRPFSYFTFGAAFAVAEIDTLTGDFHLPRVDIVMDLGHSLNPAIDIGQVEGGYVQGLGWAILEELKWGDSAHPWVRPGHLFTQGPGTYKLPTVNDIPIDFRVSLLKDAPNSKAIHSSKAVGEPPLFLATSALFAIKDAIKAARKDSGHNGWFVLDTPATPERIRMACADEFTKPFAGPDIRPKLSV</sequence>
<dbReference type="InterPro" id="IPR046867">
    <property type="entry name" value="AldOxase/xan_DH_MoCoBD2"/>
</dbReference>